<dbReference type="EMBL" id="JGYK01000001">
    <property type="protein sequence ID" value="KFI40050.1"/>
    <property type="molecule type" value="Genomic_DNA"/>
</dbReference>
<dbReference type="OrthoDB" id="117402at2"/>
<gene>
    <name evidence="4" type="ORF">BACT_0752</name>
</gene>
<feature type="transmembrane region" description="Helical" evidence="2">
    <location>
        <begin position="30"/>
        <end position="51"/>
    </location>
</feature>
<dbReference type="RefSeq" id="WP_051905265.1">
    <property type="nucleotide sequence ID" value="NZ_CP011786.1"/>
</dbReference>
<keyword evidence="4" id="KW-0413">Isomerase</keyword>
<dbReference type="EC" id="2.7.11.1" evidence="4"/>
<dbReference type="Pfam" id="PF13462">
    <property type="entry name" value="Thioredoxin_4"/>
    <property type="match status" value="1"/>
</dbReference>
<keyword evidence="4" id="KW-0808">Transferase</keyword>
<dbReference type="Proteomes" id="UP000029015">
    <property type="component" value="Unassembled WGS sequence"/>
</dbReference>
<feature type="domain" description="Thioredoxin-like fold" evidence="3">
    <location>
        <begin position="107"/>
        <end position="270"/>
    </location>
</feature>
<dbReference type="AlphaFoldDB" id="A0A086Z0K0"/>
<name>A0A086Z0K0_9BIFI</name>
<evidence type="ECO:0000256" key="2">
    <source>
        <dbReference type="SAM" id="Phobius"/>
    </source>
</evidence>
<accession>A0A086Z0K0</accession>
<feature type="compositionally biased region" description="Basic and acidic residues" evidence="1">
    <location>
        <begin position="1"/>
        <end position="16"/>
    </location>
</feature>
<evidence type="ECO:0000313" key="5">
    <source>
        <dbReference type="Proteomes" id="UP000029015"/>
    </source>
</evidence>
<dbReference type="Gene3D" id="3.40.30.10">
    <property type="entry name" value="Glutaredoxin"/>
    <property type="match status" value="1"/>
</dbReference>
<dbReference type="GO" id="GO:0004674">
    <property type="term" value="F:protein serine/threonine kinase activity"/>
    <property type="evidence" value="ECO:0007669"/>
    <property type="project" value="UniProtKB-EC"/>
</dbReference>
<dbReference type="SUPFAM" id="SSF52833">
    <property type="entry name" value="Thioredoxin-like"/>
    <property type="match status" value="1"/>
</dbReference>
<proteinExistence type="predicted"/>
<dbReference type="eggNOG" id="COG1651">
    <property type="taxonomic scope" value="Bacteria"/>
</dbReference>
<protein>
    <submittedName>
        <fullName evidence="4">Protein-disulfide isomerase</fullName>
        <ecNumber evidence="4">2.7.11.1</ecNumber>
    </submittedName>
</protein>
<reference evidence="4 5" key="1">
    <citation type="submission" date="2014-03" db="EMBL/GenBank/DDBJ databases">
        <title>Genomics of Bifidobacteria.</title>
        <authorList>
            <person name="Ventura M."/>
            <person name="Milani C."/>
            <person name="Lugli G.A."/>
        </authorList>
    </citation>
    <scope>NUCLEOTIDE SEQUENCE [LARGE SCALE GENOMIC DNA]</scope>
    <source>
        <strain evidence="4 5">DSM 22766</strain>
    </source>
</reference>
<keyword evidence="2" id="KW-0472">Membrane</keyword>
<keyword evidence="5" id="KW-1185">Reference proteome</keyword>
<feature type="region of interest" description="Disordered" evidence="1">
    <location>
        <begin position="1"/>
        <end position="24"/>
    </location>
</feature>
<dbReference type="GO" id="GO:0016853">
    <property type="term" value="F:isomerase activity"/>
    <property type="evidence" value="ECO:0007669"/>
    <property type="project" value="UniProtKB-KW"/>
</dbReference>
<organism evidence="4 5">
    <name type="scientific">Bifidobacterium actinocoloniiforme DSM 22766</name>
    <dbReference type="NCBI Taxonomy" id="1437605"/>
    <lineage>
        <taxon>Bacteria</taxon>
        <taxon>Bacillati</taxon>
        <taxon>Actinomycetota</taxon>
        <taxon>Actinomycetes</taxon>
        <taxon>Bifidobacteriales</taxon>
        <taxon>Bifidobacteriaceae</taxon>
        <taxon>Bifidobacterium</taxon>
    </lineage>
</organism>
<evidence type="ECO:0000313" key="4">
    <source>
        <dbReference type="EMBL" id="KFI40050.1"/>
    </source>
</evidence>
<sequence length="314" mass="33374">MVQEPNVDKQPDRSESGDDGGSVSSSHRRLLTVLAAVLVLAALVAVGAFVVHRSGHGGGAEPAATTTGAPTKNDAYQALAAVRVKPSKADDLGGILVSKEGVGKPISAVPTVDIYMDFLCPPCGRLHRSLDPTLIAMVKAGQINLGIHFLDFLDQQRSDQYSTRAASAAASVAQEDPERFLDVVASFYKQDFQPSEQGGADVSDDQIAKRIMSVGVPEAVARKAASGEYREWVHQLNDYTITRHELENPEGESKGRLSTPTVIINGVFMQISHIKPGDDEARKALCQALGLDENQVGRAGSLPSIGGTGRPHQM</sequence>
<evidence type="ECO:0000256" key="1">
    <source>
        <dbReference type="SAM" id="MobiDB-lite"/>
    </source>
</evidence>
<keyword evidence="2" id="KW-0812">Transmembrane</keyword>
<dbReference type="InterPro" id="IPR012336">
    <property type="entry name" value="Thioredoxin-like_fold"/>
</dbReference>
<evidence type="ECO:0000259" key="3">
    <source>
        <dbReference type="Pfam" id="PF13462"/>
    </source>
</evidence>
<dbReference type="InterPro" id="IPR036249">
    <property type="entry name" value="Thioredoxin-like_sf"/>
</dbReference>
<keyword evidence="2" id="KW-1133">Transmembrane helix</keyword>
<comment type="caution">
    <text evidence="4">The sequence shown here is derived from an EMBL/GenBank/DDBJ whole genome shotgun (WGS) entry which is preliminary data.</text>
</comment>